<keyword evidence="4" id="KW-1185">Reference proteome</keyword>
<keyword evidence="1" id="KW-0812">Transmembrane</keyword>
<feature type="transmembrane region" description="Helical" evidence="1">
    <location>
        <begin position="115"/>
        <end position="134"/>
    </location>
</feature>
<dbReference type="Proteomes" id="UP000663828">
    <property type="component" value="Unassembled WGS sequence"/>
</dbReference>
<dbReference type="Gene3D" id="2.60.120.260">
    <property type="entry name" value="Galactose-binding domain-like"/>
    <property type="match status" value="1"/>
</dbReference>
<proteinExistence type="predicted"/>
<sequence>MSVSNSVPHRFAVHRRIPNATYIHTRPRIVSVSQPLQPPLTSIAYINILPRSVPIVRSPPVLETPTQSAPELSVSPTLSTSKEAFVVKDGLSETDPFWTRCYAKCGLFCCTPWCWAISAVILGGAIGAIIFFALRNTAAITTGTTTTTISTTTIYVPSAILNNTCTSIVSNSPTVLVYLTNSTSFSYTFYQYTYVAASTTTTMMLAMRQDPSYWCLDDISVTYNGVQMWQNGGFELSPLTTYYTYCNPNGAASSGNISPSCPNSGSYSFKDGSVTYSDYISQSFSTVVGGTYNISFWLSNLGAPTNSFIIIIG</sequence>
<organism evidence="3 4">
    <name type="scientific">Adineta ricciae</name>
    <name type="common">Rotifer</name>
    <dbReference type="NCBI Taxonomy" id="249248"/>
    <lineage>
        <taxon>Eukaryota</taxon>
        <taxon>Metazoa</taxon>
        <taxon>Spiralia</taxon>
        <taxon>Gnathifera</taxon>
        <taxon>Rotifera</taxon>
        <taxon>Eurotatoria</taxon>
        <taxon>Bdelloidea</taxon>
        <taxon>Adinetida</taxon>
        <taxon>Adinetidae</taxon>
        <taxon>Adineta</taxon>
    </lineage>
</organism>
<reference evidence="3" key="1">
    <citation type="submission" date="2021-02" db="EMBL/GenBank/DDBJ databases">
        <authorList>
            <person name="Nowell W R."/>
        </authorList>
    </citation>
    <scope>NUCLEOTIDE SEQUENCE</scope>
</reference>
<evidence type="ECO:0000313" key="3">
    <source>
        <dbReference type="EMBL" id="CAF1409005.1"/>
    </source>
</evidence>
<keyword evidence="1" id="KW-0472">Membrane</keyword>
<keyword evidence="1" id="KW-1133">Transmembrane helix</keyword>
<gene>
    <name evidence="2" type="ORF">EDS130_LOCUS32891</name>
    <name evidence="3" type="ORF">XAT740_LOCUS34570</name>
</gene>
<dbReference type="OrthoDB" id="10003321at2759"/>
<dbReference type="AlphaFoldDB" id="A0A815LEP5"/>
<dbReference type="EMBL" id="CAJNOJ010000256">
    <property type="protein sequence ID" value="CAF1343864.1"/>
    <property type="molecule type" value="Genomic_DNA"/>
</dbReference>
<evidence type="ECO:0000256" key="1">
    <source>
        <dbReference type="SAM" id="Phobius"/>
    </source>
</evidence>
<dbReference type="Proteomes" id="UP000663852">
    <property type="component" value="Unassembled WGS sequence"/>
</dbReference>
<comment type="caution">
    <text evidence="3">The sequence shown here is derived from an EMBL/GenBank/DDBJ whole genome shotgun (WGS) entry which is preliminary data.</text>
</comment>
<evidence type="ECO:0000313" key="2">
    <source>
        <dbReference type="EMBL" id="CAF1343864.1"/>
    </source>
</evidence>
<name>A0A815LEP5_ADIRI</name>
<protein>
    <submittedName>
        <fullName evidence="3">Uncharacterized protein</fullName>
    </submittedName>
</protein>
<dbReference type="EMBL" id="CAJNOR010003389">
    <property type="protein sequence ID" value="CAF1409005.1"/>
    <property type="molecule type" value="Genomic_DNA"/>
</dbReference>
<accession>A0A815LEP5</accession>
<evidence type="ECO:0000313" key="4">
    <source>
        <dbReference type="Proteomes" id="UP000663828"/>
    </source>
</evidence>